<reference evidence="2" key="1">
    <citation type="submission" date="2020-09" db="EMBL/GenBank/DDBJ databases">
        <title>Pelagicoccus enzymogenes sp. nov. with an EPS production, isolated from marine sediment.</title>
        <authorList>
            <person name="Feng X."/>
        </authorList>
    </citation>
    <scope>NUCLEOTIDE SEQUENCE</scope>
    <source>
        <strain evidence="2">NFK12</strain>
    </source>
</reference>
<keyword evidence="1" id="KW-0732">Signal</keyword>
<evidence type="ECO:0000313" key="3">
    <source>
        <dbReference type="Proteomes" id="UP000622317"/>
    </source>
</evidence>
<evidence type="ECO:0008006" key="4">
    <source>
        <dbReference type="Google" id="ProtNLM"/>
    </source>
</evidence>
<accession>A0A927IFA0</accession>
<evidence type="ECO:0000256" key="1">
    <source>
        <dbReference type="SAM" id="SignalP"/>
    </source>
</evidence>
<feature type="chain" id="PRO_5037505707" description="Heparin-sulfate lyase N-terminal domain-containing protein" evidence="1">
    <location>
        <begin position="23"/>
        <end position="636"/>
    </location>
</feature>
<proteinExistence type="predicted"/>
<dbReference type="EMBL" id="JACYFG010000002">
    <property type="protein sequence ID" value="MBD5777886.1"/>
    <property type="molecule type" value="Genomic_DNA"/>
</dbReference>
<dbReference type="AlphaFoldDB" id="A0A927IFA0"/>
<gene>
    <name evidence="2" type="ORF">IEN85_00065</name>
</gene>
<comment type="caution">
    <text evidence="2">The sequence shown here is derived from an EMBL/GenBank/DDBJ whole genome shotgun (WGS) entry which is preliminary data.</text>
</comment>
<dbReference type="RefSeq" id="WP_191615018.1">
    <property type="nucleotide sequence ID" value="NZ_JACYFG010000002.1"/>
</dbReference>
<name>A0A927IFA0_9BACT</name>
<sequence>MNIRRKLAVAMAVVALPALVNGQGPEPFYSDAELAIQFRERCEYVIDQQVESTDTSNTKRGGMFRVAANLHRGANIEWARAHIREANQNPTGAMFWMHPMVLMMETGRGVLNDDDWAFIRELWRTYFPYRGDTENHWIMYYASIYLACEMFPDAGPEFWYNGKSSEENMAEAKDYITDWIRITTSYGQGEYDSPNYIEEYTRPMALLAGWAQDPVVRQQGKMMMDYILLDYVVENLEGAYGGAHSRLYPRYLLQPSLTAGAAHGWLFFNQGEYRPNAGNTLIALSGYTPPPILYRIAHGRADEAYVQRELKRTRWRVRHAGEDAFEIDGKSTAPVYKYSYVHPDFILGSSQGGLLQPIQQQTWSLIWREEDASGKTNTMFGVQPYSSPLEGTMYFGEYWDTVTDLIARSKVDYDSPDKLEGGSPYEHVFQDESTLIALYDIPEGTRFPLIHTLFSRDLKQRVEDESGWIFGQGGAVYVAYRPFAPGEWREVDWTGLLKSGAGAWFSTNFEELARGSQCLVSESLKNGYILEVAPVSEFSSYEAFKNAIRSLPMVYSLEPTPKVTFTNLAGKKLSATYGGHLSVNGKAVDHSEWKLFDGPFSYAERESERLEIRFGQERYTLDFENLTTETSISTAE</sequence>
<organism evidence="2 3">
    <name type="scientific">Pelagicoccus enzymogenes</name>
    <dbReference type="NCBI Taxonomy" id="2773457"/>
    <lineage>
        <taxon>Bacteria</taxon>
        <taxon>Pseudomonadati</taxon>
        <taxon>Verrucomicrobiota</taxon>
        <taxon>Opitutia</taxon>
        <taxon>Puniceicoccales</taxon>
        <taxon>Pelagicoccaceae</taxon>
        <taxon>Pelagicoccus</taxon>
    </lineage>
</organism>
<keyword evidence="3" id="KW-1185">Reference proteome</keyword>
<protein>
    <recommendedName>
        <fullName evidence="4">Heparin-sulfate lyase N-terminal domain-containing protein</fullName>
    </recommendedName>
</protein>
<evidence type="ECO:0000313" key="2">
    <source>
        <dbReference type="EMBL" id="MBD5777886.1"/>
    </source>
</evidence>
<dbReference type="Proteomes" id="UP000622317">
    <property type="component" value="Unassembled WGS sequence"/>
</dbReference>
<feature type="signal peptide" evidence="1">
    <location>
        <begin position="1"/>
        <end position="22"/>
    </location>
</feature>